<comment type="caution">
    <text evidence="4">The sequence shown here is derived from an EMBL/GenBank/DDBJ whole genome shotgun (WGS) entry which is preliminary data.</text>
</comment>
<dbReference type="InterPro" id="IPR050425">
    <property type="entry name" value="NAD(P)_dehydrat-like"/>
</dbReference>
<comment type="similarity">
    <text evidence="2">Belongs to the NAD(P)-dependent epimerase/dehydratase family. Dihydroflavonol-4-reductase subfamily.</text>
</comment>
<dbReference type="GO" id="GO:0006694">
    <property type="term" value="P:steroid biosynthetic process"/>
    <property type="evidence" value="ECO:0007669"/>
    <property type="project" value="InterPro"/>
</dbReference>
<dbReference type="EMBL" id="JAYKXP010000050">
    <property type="protein sequence ID" value="KAK7036574.1"/>
    <property type="molecule type" value="Genomic_DNA"/>
</dbReference>
<dbReference type="AlphaFoldDB" id="A0AAW0CC59"/>
<protein>
    <recommendedName>
        <fullName evidence="3">3-beta hydroxysteroid dehydrogenase/isomerase domain-containing protein</fullName>
    </recommendedName>
</protein>
<sequence length="303" mass="33480">MPALTDSNSTVLVTGGNGFVASWIVGVLLKRGFLVRATVRSKERGEHLLETYKAFGEKLELCVVRDMQEDGAFDEAVKGVDAIVHTAAQVNLQAIEPKDTVKVSEADWNDAAVEECNEKGADAHPLTKYSASKTLAERAAWNFFAKHGAEVGWDFTVLNPPWTLGPTIHDVRSLDQLNESNKHWYNAVVKGDFGGGPSVMLPNYGWADVRDVAEAHVRALEVPEAGGERIIICAGSPFVWQDWLNIASTISPPYREIAKGTSGEVHRGITFDTSKERKILGLQYRTMEETTSDVFQDYTRRGW</sequence>
<organism evidence="4 5">
    <name type="scientific">Paramarasmius palmivorus</name>
    <dbReference type="NCBI Taxonomy" id="297713"/>
    <lineage>
        <taxon>Eukaryota</taxon>
        <taxon>Fungi</taxon>
        <taxon>Dikarya</taxon>
        <taxon>Basidiomycota</taxon>
        <taxon>Agaricomycotina</taxon>
        <taxon>Agaricomycetes</taxon>
        <taxon>Agaricomycetidae</taxon>
        <taxon>Agaricales</taxon>
        <taxon>Marasmiineae</taxon>
        <taxon>Marasmiaceae</taxon>
        <taxon>Paramarasmius</taxon>
    </lineage>
</organism>
<evidence type="ECO:0000259" key="3">
    <source>
        <dbReference type="Pfam" id="PF01073"/>
    </source>
</evidence>
<dbReference type="InterPro" id="IPR036291">
    <property type="entry name" value="NAD(P)-bd_dom_sf"/>
</dbReference>
<evidence type="ECO:0000313" key="5">
    <source>
        <dbReference type="Proteomes" id="UP001383192"/>
    </source>
</evidence>
<dbReference type="Pfam" id="PF01073">
    <property type="entry name" value="3Beta_HSD"/>
    <property type="match status" value="1"/>
</dbReference>
<dbReference type="InterPro" id="IPR002225">
    <property type="entry name" value="3Beta_OHSteriod_DH/Estase"/>
</dbReference>
<evidence type="ECO:0000256" key="1">
    <source>
        <dbReference type="ARBA" id="ARBA00023002"/>
    </source>
</evidence>
<feature type="domain" description="3-beta hydroxysteroid dehydrogenase/isomerase" evidence="3">
    <location>
        <begin position="12"/>
        <end position="118"/>
    </location>
</feature>
<dbReference type="PANTHER" id="PTHR10366">
    <property type="entry name" value="NAD DEPENDENT EPIMERASE/DEHYDRATASE"/>
    <property type="match status" value="1"/>
</dbReference>
<gene>
    <name evidence="4" type="ORF">VNI00_011507</name>
</gene>
<keyword evidence="5" id="KW-1185">Reference proteome</keyword>
<proteinExistence type="inferred from homology"/>
<dbReference type="PANTHER" id="PTHR10366:SF564">
    <property type="entry name" value="STEROL-4-ALPHA-CARBOXYLATE 3-DEHYDROGENASE, DECARBOXYLATING"/>
    <property type="match status" value="1"/>
</dbReference>
<dbReference type="SUPFAM" id="SSF51735">
    <property type="entry name" value="NAD(P)-binding Rossmann-fold domains"/>
    <property type="match status" value="1"/>
</dbReference>
<evidence type="ECO:0000256" key="2">
    <source>
        <dbReference type="ARBA" id="ARBA00023445"/>
    </source>
</evidence>
<name>A0AAW0CC59_9AGAR</name>
<dbReference type="Gene3D" id="3.40.50.720">
    <property type="entry name" value="NAD(P)-binding Rossmann-like Domain"/>
    <property type="match status" value="2"/>
</dbReference>
<keyword evidence="1" id="KW-0560">Oxidoreductase</keyword>
<reference evidence="4 5" key="1">
    <citation type="submission" date="2024-01" db="EMBL/GenBank/DDBJ databases">
        <title>A draft genome for a cacao thread blight-causing isolate of Paramarasmius palmivorus.</title>
        <authorList>
            <person name="Baruah I.K."/>
            <person name="Bukari Y."/>
            <person name="Amoako-Attah I."/>
            <person name="Meinhardt L.W."/>
            <person name="Bailey B.A."/>
            <person name="Cohen S.P."/>
        </authorList>
    </citation>
    <scope>NUCLEOTIDE SEQUENCE [LARGE SCALE GENOMIC DNA]</scope>
    <source>
        <strain evidence="4 5">GH-12</strain>
    </source>
</reference>
<dbReference type="GO" id="GO:0016616">
    <property type="term" value="F:oxidoreductase activity, acting on the CH-OH group of donors, NAD or NADP as acceptor"/>
    <property type="evidence" value="ECO:0007669"/>
    <property type="project" value="InterPro"/>
</dbReference>
<dbReference type="Proteomes" id="UP001383192">
    <property type="component" value="Unassembled WGS sequence"/>
</dbReference>
<evidence type="ECO:0000313" key="4">
    <source>
        <dbReference type="EMBL" id="KAK7036574.1"/>
    </source>
</evidence>
<accession>A0AAW0CC59</accession>